<feature type="transmembrane region" description="Helical" evidence="7">
    <location>
        <begin position="29"/>
        <end position="50"/>
    </location>
</feature>
<dbReference type="PANTHER" id="PTHR33048">
    <property type="entry name" value="PTH11-LIKE INTEGRAL MEMBRANE PROTEIN (AFU_ORTHOLOGUE AFUA_5G11245)"/>
    <property type="match status" value="1"/>
</dbReference>
<dbReference type="GO" id="GO:0016020">
    <property type="term" value="C:membrane"/>
    <property type="evidence" value="ECO:0007669"/>
    <property type="project" value="UniProtKB-SubCell"/>
</dbReference>
<protein>
    <recommendedName>
        <fullName evidence="8">Rhodopsin domain-containing protein</fullName>
    </recommendedName>
</protein>
<evidence type="ECO:0000313" key="10">
    <source>
        <dbReference type="Proteomes" id="UP000001471"/>
    </source>
</evidence>
<keyword evidence="4 7" id="KW-0472">Membrane</keyword>
<gene>
    <name evidence="9" type="ORF">PTRG_06490</name>
</gene>
<dbReference type="OMA" id="RLWGWDD"/>
<dbReference type="Proteomes" id="UP000001471">
    <property type="component" value="Unassembled WGS sequence"/>
</dbReference>
<feature type="compositionally biased region" description="Basic and acidic residues" evidence="6">
    <location>
        <begin position="309"/>
        <end position="318"/>
    </location>
</feature>
<evidence type="ECO:0000256" key="7">
    <source>
        <dbReference type="SAM" id="Phobius"/>
    </source>
</evidence>
<feature type="transmembrane region" description="Helical" evidence="7">
    <location>
        <begin position="149"/>
        <end position="170"/>
    </location>
</feature>
<dbReference type="InterPro" id="IPR052337">
    <property type="entry name" value="SAT4-like"/>
</dbReference>
<dbReference type="HOGENOM" id="CLU_048470_0_0_1"/>
<name>B2W932_PYRTR</name>
<dbReference type="InParanoid" id="B2W932"/>
<comment type="similarity">
    <text evidence="5">Belongs to the SAT4 family.</text>
</comment>
<evidence type="ECO:0000256" key="6">
    <source>
        <dbReference type="SAM" id="MobiDB-lite"/>
    </source>
</evidence>
<proteinExistence type="inferred from homology"/>
<evidence type="ECO:0000256" key="5">
    <source>
        <dbReference type="ARBA" id="ARBA00038359"/>
    </source>
</evidence>
<feature type="transmembrane region" description="Helical" evidence="7">
    <location>
        <begin position="377"/>
        <end position="397"/>
    </location>
</feature>
<feature type="transmembrane region" description="Helical" evidence="7">
    <location>
        <begin position="111"/>
        <end position="128"/>
    </location>
</feature>
<sequence>MNIDDIVIPDPRNHPENANLPNVNQPETILGVTLAFLAIAVITLSLRIWIRIRDRLWGWDDFFVILAGIASFVGDILVCMMPEDGLGLHLWTLDPAHLIAYFKHIYSTNSAYAASTALIKLSILFQYLRLFTEAAPSGSSTQYRLARRLTWGLIAICAVWGCTFFLLALFPCRPIEKNWNPLLDGKCIGWGTKDPDKFYVAIGRMIAMSVNRAGTVPVLDMTYHTPIIYIFAVLEVNFAIITASIPIFWPVIATLASNKIFVVNEVEIHVEHVTRNDSLDSKGISLGDRKGSGASGDNKLGHLTTIADRGTRKSSEKGHHQHKTSNASTARSMGIDISGNRKPSDASSVGRTIGMDLTGRTSQESSQHLYRIPNQSGLSPAYFCYFIFLGGFEFPWFTR</sequence>
<feature type="transmembrane region" description="Helical" evidence="7">
    <location>
        <begin position="62"/>
        <end position="83"/>
    </location>
</feature>
<feature type="region of interest" description="Disordered" evidence="6">
    <location>
        <begin position="281"/>
        <end position="353"/>
    </location>
</feature>
<reference evidence="10" key="1">
    <citation type="journal article" date="2013" name="G3 (Bethesda)">
        <title>Comparative genomics of a plant-pathogenic fungus, Pyrenophora tritici-repentis, reveals transduplication and the impact of repeat elements on pathogenicity and population divergence.</title>
        <authorList>
            <person name="Manning V.A."/>
            <person name="Pandelova I."/>
            <person name="Dhillon B."/>
            <person name="Wilhelm L.J."/>
            <person name="Goodwin S.B."/>
            <person name="Berlin A.M."/>
            <person name="Figueroa M."/>
            <person name="Freitag M."/>
            <person name="Hane J.K."/>
            <person name="Henrissat B."/>
            <person name="Holman W.H."/>
            <person name="Kodira C.D."/>
            <person name="Martin J."/>
            <person name="Oliver R.P."/>
            <person name="Robbertse B."/>
            <person name="Schackwitz W."/>
            <person name="Schwartz D.C."/>
            <person name="Spatafora J.W."/>
            <person name="Turgeon B.G."/>
            <person name="Yandava C."/>
            <person name="Young S."/>
            <person name="Zhou S."/>
            <person name="Zeng Q."/>
            <person name="Grigoriev I.V."/>
            <person name="Ma L.-J."/>
            <person name="Ciuffetti L.M."/>
        </authorList>
    </citation>
    <scope>NUCLEOTIDE SEQUENCE [LARGE SCALE GENOMIC DNA]</scope>
    <source>
        <strain evidence="10">Pt-1C-BFP</strain>
    </source>
</reference>
<dbReference type="InterPro" id="IPR049326">
    <property type="entry name" value="Rhodopsin_dom_fungi"/>
</dbReference>
<dbReference type="Pfam" id="PF20684">
    <property type="entry name" value="Fung_rhodopsin"/>
    <property type="match status" value="1"/>
</dbReference>
<organism evidence="9 10">
    <name type="scientific">Pyrenophora tritici-repentis (strain Pt-1C-BFP)</name>
    <name type="common">Wheat tan spot fungus</name>
    <name type="synonym">Drechslera tritici-repentis</name>
    <dbReference type="NCBI Taxonomy" id="426418"/>
    <lineage>
        <taxon>Eukaryota</taxon>
        <taxon>Fungi</taxon>
        <taxon>Dikarya</taxon>
        <taxon>Ascomycota</taxon>
        <taxon>Pezizomycotina</taxon>
        <taxon>Dothideomycetes</taxon>
        <taxon>Pleosporomycetidae</taxon>
        <taxon>Pleosporales</taxon>
        <taxon>Pleosporineae</taxon>
        <taxon>Pleosporaceae</taxon>
        <taxon>Pyrenophora</taxon>
    </lineage>
</organism>
<dbReference type="AlphaFoldDB" id="B2W932"/>
<evidence type="ECO:0000256" key="3">
    <source>
        <dbReference type="ARBA" id="ARBA00022989"/>
    </source>
</evidence>
<keyword evidence="3 7" id="KW-1133">Transmembrane helix</keyword>
<evidence type="ECO:0000256" key="4">
    <source>
        <dbReference type="ARBA" id="ARBA00023136"/>
    </source>
</evidence>
<keyword evidence="2 7" id="KW-0812">Transmembrane</keyword>
<dbReference type="PANTHER" id="PTHR33048:SF47">
    <property type="entry name" value="INTEGRAL MEMBRANE PROTEIN-RELATED"/>
    <property type="match status" value="1"/>
</dbReference>
<evidence type="ECO:0000256" key="2">
    <source>
        <dbReference type="ARBA" id="ARBA00022692"/>
    </source>
</evidence>
<dbReference type="OrthoDB" id="61113at2759"/>
<evidence type="ECO:0000259" key="8">
    <source>
        <dbReference type="Pfam" id="PF20684"/>
    </source>
</evidence>
<evidence type="ECO:0000313" key="9">
    <source>
        <dbReference type="EMBL" id="EDU49410.1"/>
    </source>
</evidence>
<dbReference type="EMBL" id="DS231620">
    <property type="protein sequence ID" value="EDU49410.1"/>
    <property type="molecule type" value="Genomic_DNA"/>
</dbReference>
<feature type="transmembrane region" description="Helical" evidence="7">
    <location>
        <begin position="227"/>
        <end position="249"/>
    </location>
</feature>
<evidence type="ECO:0000256" key="1">
    <source>
        <dbReference type="ARBA" id="ARBA00004141"/>
    </source>
</evidence>
<feature type="domain" description="Rhodopsin" evidence="8">
    <location>
        <begin position="46"/>
        <end position="188"/>
    </location>
</feature>
<dbReference type="eggNOG" id="ENOG502TAYJ">
    <property type="taxonomic scope" value="Eukaryota"/>
</dbReference>
<accession>B2W932</accession>
<comment type="subcellular location">
    <subcellularLocation>
        <location evidence="1">Membrane</location>
        <topology evidence="1">Multi-pass membrane protein</topology>
    </subcellularLocation>
</comment>